<dbReference type="SUPFAM" id="SSF46689">
    <property type="entry name" value="Homeodomain-like"/>
    <property type="match status" value="1"/>
</dbReference>
<feature type="region of interest" description="Disordered" evidence="5">
    <location>
        <begin position="1"/>
        <end position="30"/>
    </location>
</feature>
<evidence type="ECO:0000256" key="2">
    <source>
        <dbReference type="ARBA" id="ARBA00023125"/>
    </source>
</evidence>
<protein>
    <submittedName>
        <fullName evidence="7">TetR family transcriptional regulator</fullName>
    </submittedName>
</protein>
<sequence>MDPQSDSPPAADVTATALPPEATIRGPGRPKDMAKGAAILESGTTLFVENGYAGTSMEAVAAAAGVSKLTVYSHFGSKQGLFVAAVRAHCDRMLPGALFERSPGTPLPERLHAVARAVHALCTSREAIAANRVLSAPGMAGSEEARLYWEAGPARLQSHVEALLARRAQRGELRIDPDDAATITLAATQFIALLTGPPQVRLVLGCEPSPIAPEAQVEGAVATFLRAWATTPPAS</sequence>
<dbReference type="PRINTS" id="PR00455">
    <property type="entry name" value="HTHTETR"/>
</dbReference>
<dbReference type="Pfam" id="PF00440">
    <property type="entry name" value="TetR_N"/>
    <property type="match status" value="1"/>
</dbReference>
<dbReference type="PANTHER" id="PTHR30055:SF146">
    <property type="entry name" value="HTH-TYPE TRANSCRIPTIONAL DUAL REGULATOR CECR"/>
    <property type="match status" value="1"/>
</dbReference>
<evidence type="ECO:0000256" key="3">
    <source>
        <dbReference type="ARBA" id="ARBA00023163"/>
    </source>
</evidence>
<keyword evidence="1" id="KW-0805">Transcription regulation</keyword>
<dbReference type="AlphaFoldDB" id="A0A0A0M383"/>
<keyword evidence="3" id="KW-0804">Transcription</keyword>
<evidence type="ECO:0000256" key="5">
    <source>
        <dbReference type="SAM" id="MobiDB-lite"/>
    </source>
</evidence>
<dbReference type="STRING" id="1385515.GCA_000423325_01784"/>
<reference evidence="7 8" key="1">
    <citation type="submission" date="2013-08" db="EMBL/GenBank/DDBJ databases">
        <title>Genomic analysis of Lysobacter defluvii.</title>
        <authorList>
            <person name="Wang Q."/>
            <person name="Wang G."/>
        </authorList>
    </citation>
    <scope>NUCLEOTIDE SEQUENCE [LARGE SCALE GENOMIC DNA]</scope>
    <source>
        <strain evidence="7 8">IMMIB APB-9</strain>
    </source>
</reference>
<dbReference type="InterPro" id="IPR036271">
    <property type="entry name" value="Tet_transcr_reg_TetR-rel_C_sf"/>
</dbReference>
<dbReference type="Gene3D" id="1.10.10.60">
    <property type="entry name" value="Homeodomain-like"/>
    <property type="match status" value="1"/>
</dbReference>
<organism evidence="7 8">
    <name type="scientific">Lysobacter defluvii IMMIB APB-9 = DSM 18482</name>
    <dbReference type="NCBI Taxonomy" id="1385515"/>
    <lineage>
        <taxon>Bacteria</taxon>
        <taxon>Pseudomonadati</taxon>
        <taxon>Pseudomonadota</taxon>
        <taxon>Gammaproteobacteria</taxon>
        <taxon>Lysobacterales</taxon>
        <taxon>Lysobacteraceae</taxon>
        <taxon>Novilysobacter</taxon>
    </lineage>
</organism>
<dbReference type="Gene3D" id="1.10.357.10">
    <property type="entry name" value="Tetracycline Repressor, domain 2"/>
    <property type="match status" value="1"/>
</dbReference>
<dbReference type="InterPro" id="IPR001647">
    <property type="entry name" value="HTH_TetR"/>
</dbReference>
<name>A0A0A0M383_9GAMM</name>
<dbReference type="RefSeq" id="WP_081677816.1">
    <property type="nucleotide sequence ID" value="NZ_AUHT01000008.1"/>
</dbReference>
<dbReference type="PANTHER" id="PTHR30055">
    <property type="entry name" value="HTH-TYPE TRANSCRIPTIONAL REGULATOR RUTR"/>
    <property type="match status" value="1"/>
</dbReference>
<accession>A0A0A0M383</accession>
<dbReference type="EMBL" id="AVBH01000298">
    <property type="protein sequence ID" value="KGO97580.1"/>
    <property type="molecule type" value="Genomic_DNA"/>
</dbReference>
<proteinExistence type="predicted"/>
<dbReference type="FunFam" id="1.10.10.60:FF:000141">
    <property type="entry name" value="TetR family transcriptional regulator"/>
    <property type="match status" value="1"/>
</dbReference>
<dbReference type="InterPro" id="IPR050109">
    <property type="entry name" value="HTH-type_TetR-like_transc_reg"/>
</dbReference>
<feature type="DNA-binding region" description="H-T-H motif" evidence="4">
    <location>
        <begin position="56"/>
        <end position="75"/>
    </location>
</feature>
<feature type="domain" description="HTH tetR-type" evidence="6">
    <location>
        <begin position="33"/>
        <end position="93"/>
    </location>
</feature>
<evidence type="ECO:0000259" key="6">
    <source>
        <dbReference type="PROSITE" id="PS50977"/>
    </source>
</evidence>
<dbReference type="InterPro" id="IPR039536">
    <property type="entry name" value="TetR_C_Proteobacteria"/>
</dbReference>
<dbReference type="PROSITE" id="PS50977">
    <property type="entry name" value="HTH_TETR_2"/>
    <property type="match status" value="1"/>
</dbReference>
<dbReference type="Proteomes" id="UP000030003">
    <property type="component" value="Unassembled WGS sequence"/>
</dbReference>
<dbReference type="eggNOG" id="COG1309">
    <property type="taxonomic scope" value="Bacteria"/>
</dbReference>
<keyword evidence="2 4" id="KW-0238">DNA-binding</keyword>
<comment type="caution">
    <text evidence="7">The sequence shown here is derived from an EMBL/GenBank/DDBJ whole genome shotgun (WGS) entry which is preliminary data.</text>
</comment>
<dbReference type="SUPFAM" id="SSF48498">
    <property type="entry name" value="Tetracyclin repressor-like, C-terminal domain"/>
    <property type="match status" value="1"/>
</dbReference>
<evidence type="ECO:0000256" key="4">
    <source>
        <dbReference type="PROSITE-ProRule" id="PRU00335"/>
    </source>
</evidence>
<dbReference type="InterPro" id="IPR009057">
    <property type="entry name" value="Homeodomain-like_sf"/>
</dbReference>
<gene>
    <name evidence="7" type="ORF">N791_03845</name>
</gene>
<keyword evidence="8" id="KW-1185">Reference proteome</keyword>
<evidence type="ECO:0000256" key="1">
    <source>
        <dbReference type="ARBA" id="ARBA00023015"/>
    </source>
</evidence>
<dbReference type="GO" id="GO:0003700">
    <property type="term" value="F:DNA-binding transcription factor activity"/>
    <property type="evidence" value="ECO:0007669"/>
    <property type="project" value="TreeGrafter"/>
</dbReference>
<dbReference type="GO" id="GO:0000976">
    <property type="term" value="F:transcription cis-regulatory region binding"/>
    <property type="evidence" value="ECO:0007669"/>
    <property type="project" value="TreeGrafter"/>
</dbReference>
<dbReference type="Pfam" id="PF14246">
    <property type="entry name" value="TetR_C_7"/>
    <property type="match status" value="1"/>
</dbReference>
<evidence type="ECO:0000313" key="7">
    <source>
        <dbReference type="EMBL" id="KGO97580.1"/>
    </source>
</evidence>
<evidence type="ECO:0000313" key="8">
    <source>
        <dbReference type="Proteomes" id="UP000030003"/>
    </source>
</evidence>